<sequence>MKIRTIAVAVTFAAGLSPLGAMAQDKAPAVVPVELFACTFKEDKGWKDLDSVNKRFAKWSKKNDGSYSAWTISPQFRQNDGEFDVGWIGSWATGAEMGKGMDNWMSGNDGIGEDFGDVIDCSHSLVSSVPVHAPKGPPKSDGIVWFSSCTLEEGSDSRKAFEAHKKFSSMMADMGGKGQAWLMYPVFGFSDIKFDYYSVVSFDNYGELGEAWHNYTNGGGYAKHQQTMAGVASCDSPRVYDAKVVVLGSD</sequence>
<dbReference type="OrthoDB" id="5725896at2"/>
<proteinExistence type="predicted"/>
<organism evidence="2 3">
    <name type="scientific">Halioglobus maricola</name>
    <dbReference type="NCBI Taxonomy" id="2601894"/>
    <lineage>
        <taxon>Bacteria</taxon>
        <taxon>Pseudomonadati</taxon>
        <taxon>Pseudomonadota</taxon>
        <taxon>Gammaproteobacteria</taxon>
        <taxon>Cellvibrionales</taxon>
        <taxon>Halieaceae</taxon>
        <taxon>Halioglobus</taxon>
    </lineage>
</organism>
<name>A0A5P9NFZ5_9GAMM</name>
<reference evidence="2 3" key="1">
    <citation type="submission" date="2019-02" db="EMBL/GenBank/DDBJ databases">
        <authorList>
            <person name="Li S.-H."/>
        </authorList>
    </citation>
    <scope>NUCLEOTIDE SEQUENCE [LARGE SCALE GENOMIC DNA]</scope>
    <source>
        <strain evidence="2 3">IMCC14385</strain>
    </source>
</reference>
<dbReference type="RefSeq" id="WP_152660838.1">
    <property type="nucleotide sequence ID" value="NZ_CP036422.1"/>
</dbReference>
<evidence type="ECO:0000313" key="2">
    <source>
        <dbReference type="EMBL" id="QFU74727.1"/>
    </source>
</evidence>
<keyword evidence="3" id="KW-1185">Reference proteome</keyword>
<evidence type="ECO:0000256" key="1">
    <source>
        <dbReference type="SAM" id="SignalP"/>
    </source>
</evidence>
<evidence type="ECO:0008006" key="4">
    <source>
        <dbReference type="Google" id="ProtNLM"/>
    </source>
</evidence>
<dbReference type="KEGG" id="halc:EY643_03140"/>
<accession>A0A5P9NFZ5</accession>
<feature type="signal peptide" evidence="1">
    <location>
        <begin position="1"/>
        <end position="23"/>
    </location>
</feature>
<protein>
    <recommendedName>
        <fullName evidence="4">Heme-binding protein</fullName>
    </recommendedName>
</protein>
<dbReference type="EMBL" id="CP036422">
    <property type="protein sequence ID" value="QFU74727.1"/>
    <property type="molecule type" value="Genomic_DNA"/>
</dbReference>
<keyword evidence="1" id="KW-0732">Signal</keyword>
<feature type="chain" id="PRO_5024986792" description="Heme-binding protein" evidence="1">
    <location>
        <begin position="24"/>
        <end position="250"/>
    </location>
</feature>
<evidence type="ECO:0000313" key="3">
    <source>
        <dbReference type="Proteomes" id="UP000326287"/>
    </source>
</evidence>
<dbReference type="AlphaFoldDB" id="A0A5P9NFZ5"/>
<gene>
    <name evidence="2" type="ORF">EY643_03140</name>
</gene>
<dbReference type="Proteomes" id="UP000326287">
    <property type="component" value="Chromosome"/>
</dbReference>